<accession>A0A7J4ZQJ8</accession>
<proteinExistence type="predicted"/>
<sequence>MHDLLPDGEELRRAIKWISGNLLENPGQPLAPLLQEAVFKFDLSPRDGEFLIRFYRKEKADE</sequence>
<dbReference type="Proteomes" id="UP000420562">
    <property type="component" value="Unassembled WGS sequence"/>
</dbReference>
<reference evidence="1 2" key="1">
    <citation type="submission" date="2019-09" db="EMBL/GenBank/DDBJ databases">
        <title>Geobacter sp. Red96, a novel strain isolated from paddy soil.</title>
        <authorList>
            <person name="Xu Z."/>
            <person name="Masuda Y."/>
            <person name="Itoh H."/>
            <person name="Senoo K."/>
        </authorList>
    </citation>
    <scope>NUCLEOTIDE SEQUENCE [LARGE SCALE GENOMIC DNA]</scope>
    <source>
        <strain evidence="1 2">Red96</strain>
    </source>
</reference>
<gene>
    <name evidence="1" type="ORF">F6V25_09575</name>
</gene>
<dbReference type="EMBL" id="VZQZ01000005">
    <property type="protein sequence ID" value="KAB0665330.1"/>
    <property type="molecule type" value="Genomic_DNA"/>
</dbReference>
<protein>
    <submittedName>
        <fullName evidence="1">Uncharacterized protein</fullName>
    </submittedName>
</protein>
<name>A0A7J4ZQJ8_9BACT</name>
<organism evidence="1 2">
    <name type="scientific">Oryzomonas japonica</name>
    <dbReference type="NCBI Taxonomy" id="2603858"/>
    <lineage>
        <taxon>Bacteria</taxon>
        <taxon>Pseudomonadati</taxon>
        <taxon>Thermodesulfobacteriota</taxon>
        <taxon>Desulfuromonadia</taxon>
        <taxon>Geobacterales</taxon>
        <taxon>Geobacteraceae</taxon>
        <taxon>Oryzomonas</taxon>
    </lineage>
</organism>
<dbReference type="RefSeq" id="WP_151128372.1">
    <property type="nucleotide sequence ID" value="NZ_VZQZ01000005.1"/>
</dbReference>
<evidence type="ECO:0000313" key="1">
    <source>
        <dbReference type="EMBL" id="KAB0665330.1"/>
    </source>
</evidence>
<comment type="caution">
    <text evidence="1">The sequence shown here is derived from an EMBL/GenBank/DDBJ whole genome shotgun (WGS) entry which is preliminary data.</text>
</comment>
<evidence type="ECO:0000313" key="2">
    <source>
        <dbReference type="Proteomes" id="UP000420562"/>
    </source>
</evidence>
<keyword evidence="2" id="KW-1185">Reference proteome</keyword>
<dbReference type="AlphaFoldDB" id="A0A7J4ZQJ8"/>